<evidence type="ECO:0000313" key="1">
    <source>
        <dbReference type="EMBL" id="KAK9210185.1"/>
    </source>
</evidence>
<evidence type="ECO:0000313" key="2">
    <source>
        <dbReference type="Proteomes" id="UP001428341"/>
    </source>
</evidence>
<dbReference type="Proteomes" id="UP001428341">
    <property type="component" value="Unassembled WGS sequence"/>
</dbReference>
<comment type="caution">
    <text evidence="1">The sequence shown here is derived from an EMBL/GenBank/DDBJ whole genome shotgun (WGS) entry which is preliminary data.</text>
</comment>
<protein>
    <submittedName>
        <fullName evidence="1">Uncharacterized protein</fullName>
    </submittedName>
</protein>
<sequence length="48" mass="5446">MILLLTSYSTICFPNAFKSVVFFTLLHKMFLMCISSGCLGEVEKHDTQ</sequence>
<organism evidence="1 2">
    <name type="scientific">Citrus x changshan-huyou</name>
    <dbReference type="NCBI Taxonomy" id="2935761"/>
    <lineage>
        <taxon>Eukaryota</taxon>
        <taxon>Viridiplantae</taxon>
        <taxon>Streptophyta</taxon>
        <taxon>Embryophyta</taxon>
        <taxon>Tracheophyta</taxon>
        <taxon>Spermatophyta</taxon>
        <taxon>Magnoliopsida</taxon>
        <taxon>eudicotyledons</taxon>
        <taxon>Gunneridae</taxon>
        <taxon>Pentapetalae</taxon>
        <taxon>rosids</taxon>
        <taxon>malvids</taxon>
        <taxon>Sapindales</taxon>
        <taxon>Rutaceae</taxon>
        <taxon>Aurantioideae</taxon>
        <taxon>Citrus</taxon>
    </lineage>
</organism>
<name>A0AAP0MIS0_9ROSI</name>
<gene>
    <name evidence="1" type="ORF">WN944_002554</name>
</gene>
<proteinExistence type="predicted"/>
<accession>A0AAP0MIS0</accession>
<dbReference type="EMBL" id="JBCGBO010000004">
    <property type="protein sequence ID" value="KAK9210185.1"/>
    <property type="molecule type" value="Genomic_DNA"/>
</dbReference>
<reference evidence="1 2" key="1">
    <citation type="submission" date="2024-05" db="EMBL/GenBank/DDBJ databases">
        <title>Haplotype-resolved chromosome-level genome assembly of Huyou (Citrus changshanensis).</title>
        <authorList>
            <person name="Miao C."/>
            <person name="Chen W."/>
            <person name="Wu Y."/>
            <person name="Wang L."/>
            <person name="Zhao S."/>
            <person name="Grierson D."/>
            <person name="Xu C."/>
            <person name="Chen K."/>
        </authorList>
    </citation>
    <scope>NUCLEOTIDE SEQUENCE [LARGE SCALE GENOMIC DNA]</scope>
    <source>
        <strain evidence="1">01-14</strain>
        <tissue evidence="1">Leaf</tissue>
    </source>
</reference>
<keyword evidence="2" id="KW-1185">Reference proteome</keyword>
<dbReference type="AlphaFoldDB" id="A0AAP0MIS0"/>